<dbReference type="InterPro" id="IPR029068">
    <property type="entry name" value="Glyas_Bleomycin-R_OHBP_Dase"/>
</dbReference>
<dbReference type="InterPro" id="IPR004360">
    <property type="entry name" value="Glyas_Fos-R_dOase_dom"/>
</dbReference>
<dbReference type="Pfam" id="PF00903">
    <property type="entry name" value="Glyoxalase"/>
    <property type="match status" value="1"/>
</dbReference>
<reference evidence="2 3" key="1">
    <citation type="submission" date="2022-12" db="EMBL/GenBank/DDBJ databases">
        <authorList>
            <person name="Muema E."/>
        </authorList>
    </citation>
    <scope>NUCLEOTIDE SEQUENCE [LARGE SCALE GENOMIC DNA]</scope>
    <source>
        <strain evidence="3">1330</strain>
    </source>
</reference>
<comment type="caution">
    <text evidence="2">The sequence shown here is derived from an EMBL/GenBank/DDBJ whole genome shotgun (WGS) entry which is preliminary data.</text>
</comment>
<protein>
    <submittedName>
        <fullName evidence="2">VOC family protein</fullName>
    </submittedName>
</protein>
<dbReference type="EMBL" id="JAPYKO010000004">
    <property type="protein sequence ID" value="MEI9402232.1"/>
    <property type="molecule type" value="Genomic_DNA"/>
</dbReference>
<proteinExistence type="predicted"/>
<evidence type="ECO:0000313" key="3">
    <source>
        <dbReference type="Proteomes" id="UP001366503"/>
    </source>
</evidence>
<dbReference type="PROSITE" id="PS51819">
    <property type="entry name" value="VOC"/>
    <property type="match status" value="1"/>
</dbReference>
<gene>
    <name evidence="2" type="ORF">O7A05_08660</name>
</gene>
<dbReference type="RefSeq" id="WP_337092567.1">
    <property type="nucleotide sequence ID" value="NZ_JAPYKO010000004.1"/>
</dbReference>
<dbReference type="Proteomes" id="UP001366503">
    <property type="component" value="Unassembled WGS sequence"/>
</dbReference>
<name>A0ABU8K9Z5_9HYPH</name>
<accession>A0ABU8K9Z5</accession>
<evidence type="ECO:0000313" key="2">
    <source>
        <dbReference type="EMBL" id="MEI9402232.1"/>
    </source>
</evidence>
<evidence type="ECO:0000259" key="1">
    <source>
        <dbReference type="PROSITE" id="PS51819"/>
    </source>
</evidence>
<dbReference type="SUPFAM" id="SSF54593">
    <property type="entry name" value="Glyoxalase/Bleomycin resistance protein/Dihydroxybiphenyl dioxygenase"/>
    <property type="match status" value="1"/>
</dbReference>
<organism evidence="2 3">
    <name type="scientific">Mesorhizobium argentiipisi</name>
    <dbReference type="NCBI Taxonomy" id="3015175"/>
    <lineage>
        <taxon>Bacteria</taxon>
        <taxon>Pseudomonadati</taxon>
        <taxon>Pseudomonadota</taxon>
        <taxon>Alphaproteobacteria</taxon>
        <taxon>Hyphomicrobiales</taxon>
        <taxon>Phyllobacteriaceae</taxon>
        <taxon>Mesorhizobium</taxon>
    </lineage>
</organism>
<dbReference type="CDD" id="cd06587">
    <property type="entry name" value="VOC"/>
    <property type="match status" value="1"/>
</dbReference>
<dbReference type="InterPro" id="IPR037523">
    <property type="entry name" value="VOC_core"/>
</dbReference>
<keyword evidence="3" id="KW-1185">Reference proteome</keyword>
<feature type="domain" description="VOC" evidence="1">
    <location>
        <begin position="5"/>
        <end position="125"/>
    </location>
</feature>
<dbReference type="Gene3D" id="3.10.180.10">
    <property type="entry name" value="2,3-Dihydroxybiphenyl 1,2-Dioxygenase, domain 1"/>
    <property type="match status" value="1"/>
</dbReference>
<sequence>MLQNSNAIANLAVKDLDKAKAFYEGTLGLKQVDDMGGELVVYKSGDTFINVYHSQFAGTNKATAVTWAVGDRIDAIVKSLKSKGVTFEHYDMPGLSLKGDIHVGQGMKVAWFKDPDGNILNLAGER</sequence>